<evidence type="ECO:0000256" key="5">
    <source>
        <dbReference type="SAM" id="SignalP"/>
    </source>
</evidence>
<protein>
    <submittedName>
        <fullName evidence="7">Arginine-binding protein</fullName>
    </submittedName>
</protein>
<dbReference type="EMBL" id="NBIU01000008">
    <property type="protein sequence ID" value="PZT48408.1"/>
    <property type="molecule type" value="Genomic_DNA"/>
</dbReference>
<evidence type="ECO:0000256" key="1">
    <source>
        <dbReference type="ARBA" id="ARBA00004196"/>
    </source>
</evidence>
<keyword evidence="8" id="KW-1185">Reference proteome</keyword>
<feature type="domain" description="Solute-binding protein family 3/N-terminal" evidence="6">
    <location>
        <begin position="26"/>
        <end position="259"/>
    </location>
</feature>
<evidence type="ECO:0000256" key="2">
    <source>
        <dbReference type="ARBA" id="ARBA00010333"/>
    </source>
</evidence>
<accession>A0A2W6MYN2</accession>
<feature type="signal peptide" evidence="5">
    <location>
        <begin position="1"/>
        <end position="20"/>
    </location>
</feature>
<dbReference type="Pfam" id="PF00497">
    <property type="entry name" value="SBP_bac_3"/>
    <property type="match status" value="1"/>
</dbReference>
<organism evidence="7 8">
    <name type="scientific">Helicobacter valdiviensis</name>
    <dbReference type="NCBI Taxonomy" id="1458358"/>
    <lineage>
        <taxon>Bacteria</taxon>
        <taxon>Pseudomonadati</taxon>
        <taxon>Campylobacterota</taxon>
        <taxon>Epsilonproteobacteria</taxon>
        <taxon>Campylobacterales</taxon>
        <taxon>Helicobacteraceae</taxon>
        <taxon>Helicobacter</taxon>
    </lineage>
</organism>
<proteinExistence type="inferred from homology"/>
<feature type="chain" id="PRO_5016165893" evidence="5">
    <location>
        <begin position="21"/>
        <end position="259"/>
    </location>
</feature>
<sequence length="259" mass="28019">MYKIIASCFLAFLAIFGLSACNNDNKLTMATAAEFPPFEYKEGEAFKGIDIEIAQEIAKRLGKTLEIKDMEFDSVVSAISSGNADFGASGLTINENRSKVINFSNSYYNAAQVVIIKEDNEKLKAVGKDAKALFEAIDAQKGIKIGVATGTTGSFYANGDKDWGFIGFKNAEVKNFVNGSLAVSALMNNQVEIVILDEAPANILSKANAGTQVLEAFLTEEKYGIGVNKNNTALLEDINKALDSMKQDGTLDTIIKKYF</sequence>
<evidence type="ECO:0000313" key="7">
    <source>
        <dbReference type="EMBL" id="PZT48408.1"/>
    </source>
</evidence>
<evidence type="ECO:0000256" key="4">
    <source>
        <dbReference type="RuleBase" id="RU003744"/>
    </source>
</evidence>
<dbReference type="AlphaFoldDB" id="A0A2W6MYN2"/>
<gene>
    <name evidence="7" type="ORF">B6S12_04240</name>
</gene>
<dbReference type="InterPro" id="IPR018313">
    <property type="entry name" value="SBP_3_CS"/>
</dbReference>
<dbReference type="SUPFAM" id="SSF53850">
    <property type="entry name" value="Periplasmic binding protein-like II"/>
    <property type="match status" value="1"/>
</dbReference>
<dbReference type="GO" id="GO:0030313">
    <property type="term" value="C:cell envelope"/>
    <property type="evidence" value="ECO:0007669"/>
    <property type="project" value="UniProtKB-SubCell"/>
</dbReference>
<dbReference type="InterPro" id="IPR001638">
    <property type="entry name" value="Solute-binding_3/MltF_N"/>
</dbReference>
<dbReference type="Proteomes" id="UP000249746">
    <property type="component" value="Unassembled WGS sequence"/>
</dbReference>
<dbReference type="OrthoDB" id="5431130at2"/>
<dbReference type="Gene3D" id="3.40.190.10">
    <property type="entry name" value="Periplasmic binding protein-like II"/>
    <property type="match status" value="2"/>
</dbReference>
<dbReference type="PANTHER" id="PTHR35936">
    <property type="entry name" value="MEMBRANE-BOUND LYTIC MUREIN TRANSGLYCOSYLASE F"/>
    <property type="match status" value="1"/>
</dbReference>
<dbReference type="PROSITE" id="PS51257">
    <property type="entry name" value="PROKAR_LIPOPROTEIN"/>
    <property type="match status" value="1"/>
</dbReference>
<comment type="similarity">
    <text evidence="2 4">Belongs to the bacterial solute-binding protein 3 family.</text>
</comment>
<dbReference type="PANTHER" id="PTHR35936:SF17">
    <property type="entry name" value="ARGININE-BINDING EXTRACELLULAR PROTEIN ARTP"/>
    <property type="match status" value="1"/>
</dbReference>
<evidence type="ECO:0000259" key="6">
    <source>
        <dbReference type="SMART" id="SM00062"/>
    </source>
</evidence>
<comment type="caution">
    <text evidence="7">The sequence shown here is derived from an EMBL/GenBank/DDBJ whole genome shotgun (WGS) entry which is preliminary data.</text>
</comment>
<name>A0A2W6MYN2_9HELI</name>
<evidence type="ECO:0000256" key="3">
    <source>
        <dbReference type="ARBA" id="ARBA00022729"/>
    </source>
</evidence>
<dbReference type="RefSeq" id="WP_111229573.1">
    <property type="nucleotide sequence ID" value="NZ_NBIU01000008.1"/>
</dbReference>
<keyword evidence="3 5" id="KW-0732">Signal</keyword>
<reference evidence="7 8" key="1">
    <citation type="submission" date="2017-03" db="EMBL/GenBank/DDBJ databases">
        <title>Genomic and clinical evidence uncovers the enterohepatic species Helicobacter valdiviensis as a potential human intestinal pathogen.</title>
        <authorList>
            <person name="Fresia P."/>
            <person name="Jara R."/>
            <person name="Sierra R."/>
            <person name="Ferres I."/>
            <person name="Greif G."/>
            <person name="Iraola G."/>
            <person name="Collado L."/>
        </authorList>
    </citation>
    <scope>NUCLEOTIDE SEQUENCE [LARGE SCALE GENOMIC DNA]</scope>
    <source>
        <strain evidence="7 8">WBE14</strain>
    </source>
</reference>
<comment type="subcellular location">
    <subcellularLocation>
        <location evidence="1">Cell envelope</location>
    </subcellularLocation>
</comment>
<dbReference type="CDD" id="cd13530">
    <property type="entry name" value="PBP2_peptides_like"/>
    <property type="match status" value="1"/>
</dbReference>
<dbReference type="SMART" id="SM00062">
    <property type="entry name" value="PBPb"/>
    <property type="match status" value="1"/>
</dbReference>
<dbReference type="PROSITE" id="PS01039">
    <property type="entry name" value="SBP_BACTERIAL_3"/>
    <property type="match status" value="1"/>
</dbReference>
<evidence type="ECO:0000313" key="8">
    <source>
        <dbReference type="Proteomes" id="UP000249746"/>
    </source>
</evidence>